<dbReference type="InterPro" id="IPR009078">
    <property type="entry name" value="Ferritin-like_SF"/>
</dbReference>
<dbReference type="Gene3D" id="1.10.620.20">
    <property type="entry name" value="Ribonucleotide Reductase, subunit A"/>
    <property type="match status" value="1"/>
</dbReference>
<dbReference type="Proteomes" id="UP000190092">
    <property type="component" value="Unassembled WGS sequence"/>
</dbReference>
<proteinExistence type="predicted"/>
<dbReference type="EMBL" id="FUWJ01000003">
    <property type="protein sequence ID" value="SKA01260.1"/>
    <property type="molecule type" value="Genomic_DNA"/>
</dbReference>
<dbReference type="GO" id="GO:0016491">
    <property type="term" value="F:oxidoreductase activity"/>
    <property type="evidence" value="ECO:0007669"/>
    <property type="project" value="InterPro"/>
</dbReference>
<dbReference type="RefSeq" id="WP_231714828.1">
    <property type="nucleotide sequence ID" value="NZ_FUWJ01000003.1"/>
</dbReference>
<dbReference type="InterPro" id="IPR025859">
    <property type="entry name" value="AurF/CmlI"/>
</dbReference>
<dbReference type="STRING" id="225324.SAMN02745126_03129"/>
<gene>
    <name evidence="1" type="ORF">SAMN02745126_03129</name>
</gene>
<dbReference type="InterPro" id="IPR012348">
    <property type="entry name" value="RNR-like"/>
</dbReference>
<dbReference type="SUPFAM" id="SSF47240">
    <property type="entry name" value="Ferritin-like"/>
    <property type="match status" value="1"/>
</dbReference>
<organism evidence="1 2">
    <name type="scientific">Enhydrobacter aerosaccus</name>
    <dbReference type="NCBI Taxonomy" id="225324"/>
    <lineage>
        <taxon>Bacteria</taxon>
        <taxon>Pseudomonadati</taxon>
        <taxon>Pseudomonadota</taxon>
        <taxon>Alphaproteobacteria</taxon>
        <taxon>Hyphomicrobiales</taxon>
        <taxon>Enhydrobacter</taxon>
    </lineage>
</organism>
<evidence type="ECO:0000313" key="1">
    <source>
        <dbReference type="EMBL" id="SKA01260.1"/>
    </source>
</evidence>
<reference evidence="2" key="1">
    <citation type="submission" date="2017-02" db="EMBL/GenBank/DDBJ databases">
        <authorList>
            <person name="Varghese N."/>
            <person name="Submissions S."/>
        </authorList>
    </citation>
    <scope>NUCLEOTIDE SEQUENCE [LARGE SCALE GENOMIC DNA]</scope>
    <source>
        <strain evidence="2">ATCC 27094</strain>
    </source>
</reference>
<accession>A0A1T4QBU4</accession>
<dbReference type="Pfam" id="PF11583">
    <property type="entry name" value="AurF"/>
    <property type="match status" value="1"/>
</dbReference>
<dbReference type="CDD" id="cd00657">
    <property type="entry name" value="Ferritin_like"/>
    <property type="match status" value="1"/>
</dbReference>
<dbReference type="AlphaFoldDB" id="A0A1T4QBU4"/>
<protein>
    <submittedName>
        <fullName evidence="1">Ribonucleotide reductase beta subunit, ferritin-like domain-containing</fullName>
    </submittedName>
</protein>
<name>A0A1T4QBU4_9HYPH</name>
<evidence type="ECO:0000313" key="2">
    <source>
        <dbReference type="Proteomes" id="UP000190092"/>
    </source>
</evidence>
<sequence length="366" mass="42222">MSFDMGKHKTEKGTQRLYALPVDITQWHFDGATEVMFNWEYDDGSPALLDLYDKGKKQQWDSSKRLDWSLELNPDNPMELKDEAISIYGTDHWNKMTETEKSWLRRHLQANSISQFMHGEQGALIATAKIVSTVPDMNAKFYAATQVMDEARHVEAYKRLLHDKFQLAYPINKALKTLLEQTLTDRRWDMTYLGMQVLIEGLALAAFQSIRDKAGNTLAGAVNAYVMQDEARHVSFGRLALRDYYPHLSDAERDEREEFVVEALIFMRDRFNQSEVWERLGLPAKMLDEIHYNSKQMNSFRGRLFSRIVPTVKDIGLWGPRVQKAFAEMGVMDYAKVDVVEQLANDGRVADDFDKKMFVDRAIAVG</sequence>
<keyword evidence="2" id="KW-1185">Reference proteome</keyword>